<keyword evidence="2" id="KW-1003">Cell membrane</keyword>
<evidence type="ECO:0000259" key="8">
    <source>
        <dbReference type="Pfam" id="PF12704"/>
    </source>
</evidence>
<gene>
    <name evidence="9" type="ORF">BSZ32_07215</name>
</gene>
<dbReference type="PANTHER" id="PTHR43738">
    <property type="entry name" value="ABC TRANSPORTER, MEMBRANE PROTEIN"/>
    <property type="match status" value="1"/>
</dbReference>
<evidence type="ECO:0008006" key="11">
    <source>
        <dbReference type="Google" id="ProtNLM"/>
    </source>
</evidence>
<accession>A0A2S7U1I2</accession>
<evidence type="ECO:0000256" key="3">
    <source>
        <dbReference type="ARBA" id="ARBA00022692"/>
    </source>
</evidence>
<evidence type="ECO:0000313" key="10">
    <source>
        <dbReference type="Proteomes" id="UP000239907"/>
    </source>
</evidence>
<evidence type="ECO:0000313" key="9">
    <source>
        <dbReference type="EMBL" id="PQJ28321.1"/>
    </source>
</evidence>
<dbReference type="GO" id="GO:0005886">
    <property type="term" value="C:plasma membrane"/>
    <property type="evidence" value="ECO:0007669"/>
    <property type="project" value="UniProtKB-SubCell"/>
</dbReference>
<feature type="transmembrane region" description="Helical" evidence="6">
    <location>
        <begin position="255"/>
        <end position="280"/>
    </location>
</feature>
<dbReference type="Pfam" id="PF02687">
    <property type="entry name" value="FtsX"/>
    <property type="match status" value="1"/>
</dbReference>
<keyword evidence="4 6" id="KW-1133">Transmembrane helix</keyword>
<protein>
    <recommendedName>
        <fullName evidence="11">ABC3 transporter permease protein domain-containing protein</fullName>
    </recommendedName>
</protein>
<dbReference type="OrthoDB" id="187379at2"/>
<sequence length="382" mass="40954">MLPFSYALRNLFRDPARLAQTVGGSALVVLLLVAAVALNQGMDRVLATSGSSKNVILMGKGSEESIERSEVHLEAEAAAATSIRGLDSQLGVSAISGEIFYQAPLETESGNVEQALFRGVLESALLVHSTVRVLEGRFPQSGEVMVGHLAHRKLGVDAEQTAIGKILKFEDASFTIVGIFEAPSTVLESEIWFDRNDLAAITQRDTLSSITLRMDSAEFDDVEIFTFQRNDLELSAIREDSYYEKLSIFYKPIKMMTWVTAALVAAGAVFGGLNTLYAAFAARVTEMATLQSIGFTRGALFVSLIQESLLATLTGTLVAFVTAYFLLDGLTIPFSVGTFSLTLTPMVIGVGLVAGFLLGTLGTLPPAFRCLAPALPSALRSH</sequence>
<keyword evidence="3 6" id="KW-0812">Transmembrane</keyword>
<dbReference type="InterPro" id="IPR051125">
    <property type="entry name" value="ABC-4/HrtB_transporter"/>
</dbReference>
<dbReference type="InterPro" id="IPR003838">
    <property type="entry name" value="ABC3_permease_C"/>
</dbReference>
<comment type="caution">
    <text evidence="9">The sequence shown here is derived from an EMBL/GenBank/DDBJ whole genome shotgun (WGS) entry which is preliminary data.</text>
</comment>
<dbReference type="PANTHER" id="PTHR43738:SF3">
    <property type="entry name" value="ABC TRANSPORTER PERMEASE"/>
    <property type="match status" value="1"/>
</dbReference>
<dbReference type="EMBL" id="MQWA01000001">
    <property type="protein sequence ID" value="PQJ28321.1"/>
    <property type="molecule type" value="Genomic_DNA"/>
</dbReference>
<feature type="transmembrane region" description="Helical" evidence="6">
    <location>
        <begin position="20"/>
        <end position="38"/>
    </location>
</feature>
<evidence type="ECO:0000256" key="1">
    <source>
        <dbReference type="ARBA" id="ARBA00004651"/>
    </source>
</evidence>
<reference evidence="9 10" key="1">
    <citation type="submission" date="2016-12" db="EMBL/GenBank/DDBJ databases">
        <title>Study of bacterial adaptation to deep sea.</title>
        <authorList>
            <person name="Song J."/>
            <person name="Yoshizawa S."/>
            <person name="Kogure K."/>
        </authorList>
    </citation>
    <scope>NUCLEOTIDE SEQUENCE [LARGE SCALE GENOMIC DNA]</scope>
    <source>
        <strain evidence="9 10">SAORIC-165</strain>
    </source>
</reference>
<dbReference type="RefSeq" id="WP_105042822.1">
    <property type="nucleotide sequence ID" value="NZ_MQWA01000001.1"/>
</dbReference>
<dbReference type="Proteomes" id="UP000239907">
    <property type="component" value="Unassembled WGS sequence"/>
</dbReference>
<dbReference type="Pfam" id="PF12704">
    <property type="entry name" value="MacB_PCD"/>
    <property type="match status" value="1"/>
</dbReference>
<feature type="domain" description="MacB-like periplasmic core" evidence="8">
    <location>
        <begin position="21"/>
        <end position="217"/>
    </location>
</feature>
<evidence type="ECO:0000256" key="6">
    <source>
        <dbReference type="SAM" id="Phobius"/>
    </source>
</evidence>
<evidence type="ECO:0000259" key="7">
    <source>
        <dbReference type="Pfam" id="PF02687"/>
    </source>
</evidence>
<comment type="subcellular location">
    <subcellularLocation>
        <location evidence="1">Cell membrane</location>
        <topology evidence="1">Multi-pass membrane protein</topology>
    </subcellularLocation>
</comment>
<organism evidence="9 10">
    <name type="scientific">Rubritalea profundi</name>
    <dbReference type="NCBI Taxonomy" id="1658618"/>
    <lineage>
        <taxon>Bacteria</taxon>
        <taxon>Pseudomonadati</taxon>
        <taxon>Verrucomicrobiota</taxon>
        <taxon>Verrucomicrobiia</taxon>
        <taxon>Verrucomicrobiales</taxon>
        <taxon>Rubritaleaceae</taxon>
        <taxon>Rubritalea</taxon>
    </lineage>
</organism>
<evidence type="ECO:0000256" key="2">
    <source>
        <dbReference type="ARBA" id="ARBA00022475"/>
    </source>
</evidence>
<evidence type="ECO:0000256" key="4">
    <source>
        <dbReference type="ARBA" id="ARBA00022989"/>
    </source>
</evidence>
<evidence type="ECO:0000256" key="5">
    <source>
        <dbReference type="ARBA" id="ARBA00023136"/>
    </source>
</evidence>
<dbReference type="InterPro" id="IPR025857">
    <property type="entry name" value="MacB_PCD"/>
</dbReference>
<keyword evidence="10" id="KW-1185">Reference proteome</keyword>
<name>A0A2S7U1I2_9BACT</name>
<feature type="transmembrane region" description="Helical" evidence="6">
    <location>
        <begin position="339"/>
        <end position="359"/>
    </location>
</feature>
<proteinExistence type="predicted"/>
<feature type="domain" description="ABC3 transporter permease C-terminal" evidence="7">
    <location>
        <begin position="259"/>
        <end position="369"/>
    </location>
</feature>
<feature type="transmembrane region" description="Helical" evidence="6">
    <location>
        <begin position="300"/>
        <end position="327"/>
    </location>
</feature>
<dbReference type="AlphaFoldDB" id="A0A2S7U1I2"/>
<keyword evidence="5 6" id="KW-0472">Membrane</keyword>